<organism evidence="4 5">
    <name type="scientific">Streptococcus canis</name>
    <dbReference type="NCBI Taxonomy" id="1329"/>
    <lineage>
        <taxon>Bacteria</taxon>
        <taxon>Bacillati</taxon>
        <taxon>Bacillota</taxon>
        <taxon>Bacilli</taxon>
        <taxon>Lactobacillales</taxon>
        <taxon>Streptococcaceae</taxon>
        <taxon>Streptococcus</taxon>
    </lineage>
</organism>
<protein>
    <submittedName>
        <fullName evidence="4">Isochorismatase family protein YecD</fullName>
        <ecNumber evidence="4">3.-.-.-</ecNumber>
    </submittedName>
</protein>
<keyword evidence="2 4" id="KW-0378">Hydrolase</keyword>
<evidence type="ECO:0000256" key="2">
    <source>
        <dbReference type="ARBA" id="ARBA00022801"/>
    </source>
</evidence>
<dbReference type="Proteomes" id="UP000280759">
    <property type="component" value="Unassembled WGS sequence"/>
</dbReference>
<sequence>MINFKKTALVLIDLQKGILEMPTAPHSKRTVLSNAQTMVDLFRQNDAFIAFVRVQFHDGKDKLAPNAIMDLPGKKPSATFSDFADELGVTKTDYVINKRGFSAFFGTDLDLQLRRRSIDTIVLGGISTHAGVDTTARDAYQYNYDQYFLTDMMAAATAELHDFPIKHLFPLMGRPMTTQDFLNTLNC</sequence>
<proteinExistence type="inferred from homology"/>
<reference evidence="4 5" key="1">
    <citation type="submission" date="2018-10" db="EMBL/GenBank/DDBJ databases">
        <authorList>
            <consortium name="Molecular Microbiology and Infection Unit (UMMI)"/>
            <person name="Machado M."/>
        </authorList>
    </citation>
    <scope>NUCLEOTIDE SEQUENCE [LARGE SCALE GENOMIC DNA]</scope>
    <source>
        <strain evidence="4">FMV2238.02</strain>
    </source>
</reference>
<evidence type="ECO:0000313" key="5">
    <source>
        <dbReference type="Proteomes" id="UP000280759"/>
    </source>
</evidence>
<dbReference type="SUPFAM" id="SSF52499">
    <property type="entry name" value="Isochorismatase-like hydrolases"/>
    <property type="match status" value="1"/>
</dbReference>
<dbReference type="PANTHER" id="PTHR43540:SF7">
    <property type="entry name" value="ISOCHORISMATASE FAMILY PROTEIN YECD"/>
    <property type="match status" value="1"/>
</dbReference>
<keyword evidence="5" id="KW-1185">Reference proteome</keyword>
<dbReference type="EC" id="3.-.-.-" evidence="4"/>
<evidence type="ECO:0000259" key="3">
    <source>
        <dbReference type="Pfam" id="PF00857"/>
    </source>
</evidence>
<name>A0A3P5Y1R8_STRCB</name>
<dbReference type="Pfam" id="PF00857">
    <property type="entry name" value="Isochorismatase"/>
    <property type="match status" value="1"/>
</dbReference>
<comment type="similarity">
    <text evidence="1">Belongs to the isochorismatase family.</text>
</comment>
<dbReference type="GO" id="GO:0016787">
    <property type="term" value="F:hydrolase activity"/>
    <property type="evidence" value="ECO:0007669"/>
    <property type="project" value="UniProtKB-KW"/>
</dbReference>
<dbReference type="InterPro" id="IPR036380">
    <property type="entry name" value="Isochorismatase-like_sf"/>
</dbReference>
<evidence type="ECO:0000313" key="4">
    <source>
        <dbReference type="EMBL" id="VDC43490.1"/>
    </source>
</evidence>
<dbReference type="InterPro" id="IPR050272">
    <property type="entry name" value="Isochorismatase-like_hydrls"/>
</dbReference>
<gene>
    <name evidence="4" type="primary">yecD_2</name>
    <name evidence="4" type="ORF">FMV2238Y02_19940</name>
</gene>
<dbReference type="AlphaFoldDB" id="A0A3P5Y1R8"/>
<dbReference type="EMBL" id="UXEP01000041">
    <property type="protein sequence ID" value="VDC43490.1"/>
    <property type="molecule type" value="Genomic_DNA"/>
</dbReference>
<dbReference type="CDD" id="cd00431">
    <property type="entry name" value="cysteine_hydrolases"/>
    <property type="match status" value="1"/>
</dbReference>
<dbReference type="RefSeq" id="WP_125074815.1">
    <property type="nucleotide sequence ID" value="NZ_CP053792.1"/>
</dbReference>
<accession>A0A3P5Y1R8</accession>
<feature type="domain" description="Isochorismatase-like" evidence="3">
    <location>
        <begin position="7"/>
        <end position="180"/>
    </location>
</feature>
<dbReference type="Gene3D" id="3.40.50.850">
    <property type="entry name" value="Isochorismatase-like"/>
    <property type="match status" value="1"/>
</dbReference>
<evidence type="ECO:0000256" key="1">
    <source>
        <dbReference type="ARBA" id="ARBA00006336"/>
    </source>
</evidence>
<dbReference type="InterPro" id="IPR000868">
    <property type="entry name" value="Isochorismatase-like_dom"/>
</dbReference>
<dbReference type="PANTHER" id="PTHR43540">
    <property type="entry name" value="PEROXYUREIDOACRYLATE/UREIDOACRYLATE AMIDOHYDROLASE-RELATED"/>
    <property type="match status" value="1"/>
</dbReference>